<proteinExistence type="predicted"/>
<organism evidence="1 2">
    <name type="scientific">Gonium pectorale</name>
    <name type="common">Green alga</name>
    <dbReference type="NCBI Taxonomy" id="33097"/>
    <lineage>
        <taxon>Eukaryota</taxon>
        <taxon>Viridiplantae</taxon>
        <taxon>Chlorophyta</taxon>
        <taxon>core chlorophytes</taxon>
        <taxon>Chlorophyceae</taxon>
        <taxon>CS clade</taxon>
        <taxon>Chlamydomonadales</taxon>
        <taxon>Volvocaceae</taxon>
        <taxon>Gonium</taxon>
    </lineage>
</organism>
<comment type="caution">
    <text evidence="1">The sequence shown here is derived from an EMBL/GenBank/DDBJ whole genome shotgun (WGS) entry which is preliminary data.</text>
</comment>
<dbReference type="OrthoDB" id="10263741at2759"/>
<evidence type="ECO:0000313" key="2">
    <source>
        <dbReference type="Proteomes" id="UP000075714"/>
    </source>
</evidence>
<accession>A0A150G8T1</accession>
<keyword evidence="2" id="KW-1185">Reference proteome</keyword>
<reference evidence="2" key="1">
    <citation type="journal article" date="2016" name="Nat. Commun.">
        <title>The Gonium pectorale genome demonstrates co-option of cell cycle regulation during the evolution of multicellularity.</title>
        <authorList>
            <person name="Hanschen E.R."/>
            <person name="Marriage T.N."/>
            <person name="Ferris P.J."/>
            <person name="Hamaji T."/>
            <person name="Toyoda A."/>
            <person name="Fujiyama A."/>
            <person name="Neme R."/>
            <person name="Noguchi H."/>
            <person name="Minakuchi Y."/>
            <person name="Suzuki M."/>
            <person name="Kawai-Toyooka H."/>
            <person name="Smith D.R."/>
            <person name="Sparks H."/>
            <person name="Anderson J."/>
            <person name="Bakaric R."/>
            <person name="Luria V."/>
            <person name="Karger A."/>
            <person name="Kirschner M.W."/>
            <person name="Durand P.M."/>
            <person name="Michod R.E."/>
            <person name="Nozaki H."/>
            <person name="Olson B.J."/>
        </authorList>
    </citation>
    <scope>NUCLEOTIDE SEQUENCE [LARGE SCALE GENOMIC DNA]</scope>
    <source>
        <strain evidence="2">NIES-2863</strain>
    </source>
</reference>
<name>A0A150G8T1_GONPE</name>
<dbReference type="Proteomes" id="UP000075714">
    <property type="component" value="Unassembled WGS sequence"/>
</dbReference>
<protein>
    <submittedName>
        <fullName evidence="1">Uncharacterized protein</fullName>
    </submittedName>
</protein>
<evidence type="ECO:0000313" key="1">
    <source>
        <dbReference type="EMBL" id="KXZ46221.1"/>
    </source>
</evidence>
<dbReference type="STRING" id="33097.A0A150G8T1"/>
<dbReference type="EMBL" id="LSYV01000047">
    <property type="protein sequence ID" value="KXZ46221.1"/>
    <property type="molecule type" value="Genomic_DNA"/>
</dbReference>
<dbReference type="AlphaFoldDB" id="A0A150G8T1"/>
<gene>
    <name evidence="1" type="ORF">GPECTOR_46g290</name>
</gene>
<sequence length="206" mass="23173">MLLCPPQDPSNPINVNLTPELAQVFGVRTLKLSDLGPRLSAMLVPIPPVRLEYEIKLDGLKPSAAQLAAAEEEGTELRCLSGQCEMAVLDVDFFLPSPAPHQMGTVLQSFYKEKEIEAMDAKLTTLIRRLNECRRRRAMLLSFAHRPIDTTYALLAAQARDVRMARQGSGRDYEVERRTEVFRQRWVEDAVMNYLHKKLGLPSGPA</sequence>